<reference evidence="3" key="1">
    <citation type="submission" date="2018-02" db="EMBL/GenBank/DDBJ databases">
        <authorList>
            <person name="Hausmann B."/>
        </authorList>
    </citation>
    <scope>NUCLEOTIDE SEQUENCE [LARGE SCALE GENOMIC DNA]</scope>
    <source>
        <strain evidence="3">Peat soil MAG SbA1</strain>
    </source>
</reference>
<proteinExistence type="predicted"/>
<evidence type="ECO:0000256" key="1">
    <source>
        <dbReference type="SAM" id="SignalP"/>
    </source>
</evidence>
<evidence type="ECO:0000313" key="3">
    <source>
        <dbReference type="Proteomes" id="UP000238701"/>
    </source>
</evidence>
<evidence type="ECO:0000313" key="2">
    <source>
        <dbReference type="EMBL" id="SPF41314.1"/>
    </source>
</evidence>
<feature type="chain" id="PRO_5015719841" evidence="1">
    <location>
        <begin position="22"/>
        <end position="118"/>
    </location>
</feature>
<keyword evidence="1" id="KW-0732">Signal</keyword>
<accession>A0A2U3KNW8</accession>
<organism evidence="2 3">
    <name type="scientific">Candidatus Sulfotelmatobacter kueseliae</name>
    <dbReference type="NCBI Taxonomy" id="2042962"/>
    <lineage>
        <taxon>Bacteria</taxon>
        <taxon>Pseudomonadati</taxon>
        <taxon>Acidobacteriota</taxon>
        <taxon>Terriglobia</taxon>
        <taxon>Terriglobales</taxon>
        <taxon>Candidatus Korobacteraceae</taxon>
        <taxon>Candidatus Sulfotelmatobacter</taxon>
    </lineage>
</organism>
<feature type="signal peptide" evidence="1">
    <location>
        <begin position="1"/>
        <end position="21"/>
    </location>
</feature>
<sequence length="118" mass="13079">MRSRLYESVFFLCLFAIPALAQNPLPPPPPVHRRNVGVAPADGDDAREQIEHDMAKKAAKERVASLKSDTDKLLKLSVELKAYVDKSNENVLSLAVIKKADEIEKLAKSVKEKMKGPN</sequence>
<protein>
    <submittedName>
        <fullName evidence="2">Uncharacterized protein</fullName>
    </submittedName>
</protein>
<dbReference type="OrthoDB" id="122907at2"/>
<dbReference type="EMBL" id="OMOD01000128">
    <property type="protein sequence ID" value="SPF41314.1"/>
    <property type="molecule type" value="Genomic_DNA"/>
</dbReference>
<name>A0A2U3KNW8_9BACT</name>
<dbReference type="Proteomes" id="UP000238701">
    <property type="component" value="Unassembled WGS sequence"/>
</dbReference>
<dbReference type="AlphaFoldDB" id="A0A2U3KNW8"/>
<gene>
    <name evidence="2" type="ORF">SBA1_350036</name>
</gene>